<dbReference type="AlphaFoldDB" id="A0A6P0C4Y2"/>
<evidence type="ECO:0000259" key="2">
    <source>
        <dbReference type="Pfam" id="PF13098"/>
    </source>
</evidence>
<dbReference type="InterPro" id="IPR012336">
    <property type="entry name" value="Thioredoxin-like_fold"/>
</dbReference>
<dbReference type="SUPFAM" id="SSF52833">
    <property type="entry name" value="Thioredoxin-like"/>
    <property type="match status" value="1"/>
</dbReference>
<evidence type="ECO:0000313" key="4">
    <source>
        <dbReference type="Proteomes" id="UP000468591"/>
    </source>
</evidence>
<evidence type="ECO:0000313" key="3">
    <source>
        <dbReference type="EMBL" id="NEK21211.1"/>
    </source>
</evidence>
<feature type="domain" description="Thioredoxin-like fold" evidence="2">
    <location>
        <begin position="48"/>
        <end position="131"/>
    </location>
</feature>
<name>A0A6P0C4Y2_9RHOB</name>
<dbReference type="CDD" id="cd02951">
    <property type="entry name" value="SoxW"/>
    <property type="match status" value="1"/>
</dbReference>
<proteinExistence type="predicted"/>
<protein>
    <submittedName>
        <fullName evidence="3">Thioredoxin fold domain-containing protein</fullName>
    </submittedName>
</protein>
<feature type="signal peptide" evidence="1">
    <location>
        <begin position="1"/>
        <end position="19"/>
    </location>
</feature>
<dbReference type="InterPro" id="IPR041737">
    <property type="entry name" value="SoxW"/>
</dbReference>
<sequence length="186" mass="21357">MRRLLTILTAFLFAFQLQAAELGDDGLHKAPWMRDTFKDLGEDLAEANAEGKRLMIIVEQRGCIYCKKMHEEVFVVPEIAQFIEDNFFVVQINMFGDVEVTDFDGTALPEKDMVKRWGALFTPNIYFFPEEVGDEVTATQAAVVNMPGAFGRHTTFNMLNWVIEKGYEGDEPFQKYHARKFEEQKG</sequence>
<evidence type="ECO:0000256" key="1">
    <source>
        <dbReference type="SAM" id="SignalP"/>
    </source>
</evidence>
<dbReference type="EMBL" id="JAABNT010000001">
    <property type="protein sequence ID" value="NEK21211.1"/>
    <property type="molecule type" value="Genomic_DNA"/>
</dbReference>
<dbReference type="Proteomes" id="UP000468591">
    <property type="component" value="Unassembled WGS sequence"/>
</dbReference>
<keyword evidence="1" id="KW-0732">Signal</keyword>
<dbReference type="Gene3D" id="3.40.30.10">
    <property type="entry name" value="Glutaredoxin"/>
    <property type="match status" value="1"/>
</dbReference>
<gene>
    <name evidence="3" type="ORF">GV827_02180</name>
</gene>
<keyword evidence="4" id="KW-1185">Reference proteome</keyword>
<dbReference type="RefSeq" id="WP_164352042.1">
    <property type="nucleotide sequence ID" value="NZ_JAABNT010000001.1"/>
</dbReference>
<feature type="chain" id="PRO_5026985632" evidence="1">
    <location>
        <begin position="20"/>
        <end position="186"/>
    </location>
</feature>
<dbReference type="InterPro" id="IPR036249">
    <property type="entry name" value="Thioredoxin-like_sf"/>
</dbReference>
<accession>A0A6P0C4Y2</accession>
<dbReference type="Pfam" id="PF13098">
    <property type="entry name" value="Thioredoxin_2"/>
    <property type="match status" value="1"/>
</dbReference>
<comment type="caution">
    <text evidence="3">The sequence shown here is derived from an EMBL/GenBank/DDBJ whole genome shotgun (WGS) entry which is preliminary data.</text>
</comment>
<reference evidence="3 4" key="1">
    <citation type="submission" date="2020-01" db="EMBL/GenBank/DDBJ databases">
        <title>Sulfitobacter sediminilitoris sp. nov., isolated from a tidal flat.</title>
        <authorList>
            <person name="Park S."/>
            <person name="Yoon J.-H."/>
        </authorList>
    </citation>
    <scope>NUCLEOTIDE SEQUENCE [LARGE SCALE GENOMIC DNA]</scope>
    <source>
        <strain evidence="3 4">JBTF-M27</strain>
    </source>
</reference>
<organism evidence="3 4">
    <name type="scientific">Sulfitobacter sediminilitoris</name>
    <dbReference type="NCBI Taxonomy" id="2698830"/>
    <lineage>
        <taxon>Bacteria</taxon>
        <taxon>Pseudomonadati</taxon>
        <taxon>Pseudomonadota</taxon>
        <taxon>Alphaproteobacteria</taxon>
        <taxon>Rhodobacterales</taxon>
        <taxon>Roseobacteraceae</taxon>
        <taxon>Sulfitobacter</taxon>
    </lineage>
</organism>